<evidence type="ECO:0000313" key="2">
    <source>
        <dbReference type="Proteomes" id="UP000291269"/>
    </source>
</evidence>
<accession>A0A4Q2KE38</accession>
<organism evidence="1 2">
    <name type="scientific">Candidatus Borkfalkia ceftriaxoniphila</name>
    <dbReference type="NCBI Taxonomy" id="2508949"/>
    <lineage>
        <taxon>Bacteria</taxon>
        <taxon>Bacillati</taxon>
        <taxon>Bacillota</taxon>
        <taxon>Clostridia</taxon>
        <taxon>Christensenellales</taxon>
        <taxon>Christensenellaceae</taxon>
        <taxon>Candidatus Borkfalkia</taxon>
    </lineage>
</organism>
<dbReference type="RefSeq" id="WP_129224766.1">
    <property type="nucleotide sequence ID" value="NZ_SDOZ01000002.1"/>
</dbReference>
<protein>
    <submittedName>
        <fullName evidence="1">Uncharacterized protein</fullName>
    </submittedName>
</protein>
<gene>
    <name evidence="1" type="ORF">ESZ91_05120</name>
</gene>
<dbReference type="EMBL" id="SDOZ01000002">
    <property type="protein sequence ID" value="RXZ61772.1"/>
    <property type="molecule type" value="Genomic_DNA"/>
</dbReference>
<comment type="caution">
    <text evidence="1">The sequence shown here is derived from an EMBL/GenBank/DDBJ whole genome shotgun (WGS) entry which is preliminary data.</text>
</comment>
<name>A0A4Q2KE38_9FIRM</name>
<evidence type="ECO:0000313" key="1">
    <source>
        <dbReference type="EMBL" id="RXZ61772.1"/>
    </source>
</evidence>
<dbReference type="Proteomes" id="UP000291269">
    <property type="component" value="Unassembled WGS sequence"/>
</dbReference>
<keyword evidence="2" id="KW-1185">Reference proteome</keyword>
<sequence>MKNRLKAMESYLRLAALEFNNPVQDTAHYALALTLDYFETYDNLHNSDRHYIFCQLYFKSAYRNASEVKKSMHLSVSVATLCRYRKKFVEAFIYYCNLLEPSYFDDLNKTTGFSA</sequence>
<proteinExistence type="predicted"/>
<reference evidence="1 2" key="1">
    <citation type="journal article" date="2019" name="Gut">
        <title>Antibiotics-induced monodominance of a novel gut bacterial order.</title>
        <authorList>
            <person name="Hildebrand F."/>
            <person name="Moitinho-Silva L."/>
            <person name="Blasche S."/>
            <person name="Jahn M.T."/>
            <person name="Gossmann T.I."/>
            <person name="Heuerta-Cepas J."/>
            <person name="Hercog R."/>
            <person name="Luetge M."/>
            <person name="Bahram M."/>
            <person name="Pryszlak A."/>
            <person name="Alves R.J."/>
            <person name="Waszak S.M."/>
            <person name="Zhu A."/>
            <person name="Ye L."/>
            <person name="Costea P.I."/>
            <person name="Aalvink S."/>
            <person name="Belzer C."/>
            <person name="Forslund S.K."/>
            <person name="Sunagawa S."/>
            <person name="Hentschel U."/>
            <person name="Merten C."/>
            <person name="Patil K.R."/>
            <person name="Benes V."/>
            <person name="Bork P."/>
        </authorList>
    </citation>
    <scope>NUCLEOTIDE SEQUENCE [LARGE SCALE GENOMIC DNA]</scope>
    <source>
        <strain evidence="1 2">HDS1380</strain>
    </source>
</reference>
<dbReference type="AlphaFoldDB" id="A0A4Q2KE38"/>